<dbReference type="Proteomes" id="UP000054248">
    <property type="component" value="Unassembled WGS sequence"/>
</dbReference>
<accession>A0A0C3L140</accession>
<evidence type="ECO:0000313" key="2">
    <source>
        <dbReference type="EMBL" id="KIO27418.1"/>
    </source>
</evidence>
<organism evidence="2 3">
    <name type="scientific">Tulasnella calospora MUT 4182</name>
    <dbReference type="NCBI Taxonomy" id="1051891"/>
    <lineage>
        <taxon>Eukaryota</taxon>
        <taxon>Fungi</taxon>
        <taxon>Dikarya</taxon>
        <taxon>Basidiomycota</taxon>
        <taxon>Agaricomycotina</taxon>
        <taxon>Agaricomycetes</taxon>
        <taxon>Cantharellales</taxon>
        <taxon>Tulasnellaceae</taxon>
        <taxon>Tulasnella</taxon>
    </lineage>
</organism>
<dbReference type="Pfam" id="PF10455">
    <property type="entry name" value="BAR_2"/>
    <property type="match status" value="1"/>
</dbReference>
<dbReference type="InterPro" id="IPR018859">
    <property type="entry name" value="BAR_dom-cont"/>
</dbReference>
<dbReference type="STRING" id="1051891.A0A0C3L140"/>
<dbReference type="SUPFAM" id="SSF103657">
    <property type="entry name" value="BAR/IMD domain-like"/>
    <property type="match status" value="1"/>
</dbReference>
<name>A0A0C3L140_9AGAM</name>
<dbReference type="OrthoDB" id="5549748at2759"/>
<dbReference type="AlphaFoldDB" id="A0A0C3L140"/>
<feature type="coiled-coil region" evidence="1">
    <location>
        <begin position="46"/>
        <end position="73"/>
    </location>
</feature>
<sequence length="306" mass="32674">MDNWAKLTSSIGSLNLGSNAGKLAKGFSSSVQATRERLGQVAVEDITELPQEYKDLEARVDALKAAQDQMLRVISVYGTAYDYPTQIQESLTEFGTTITTGLAAFAATNLKGTKLPVPAAPTSAPAEEHRKTLPHAIARSSASAAKTVGPNDRLGKALGAYAAASEKIGEAHAAQDDTILVNFVDPVRGSLTGPLQLAMNARNAVKASRLQLDSVKQTLKTATGSRQEQARLEVENAEDDLVQKTENAIQQMKAVLENPEPLKTLNELAKAQLAYHMAAAEALQACQTELEELSIEAEGDYRKSQG</sequence>
<dbReference type="HOGENOM" id="CLU_059017_1_0_1"/>
<protein>
    <recommendedName>
        <fullName evidence="4">BAR domain-containing protein</fullName>
    </recommendedName>
</protein>
<proteinExistence type="predicted"/>
<gene>
    <name evidence="2" type="ORF">M407DRAFT_243357</name>
</gene>
<reference evidence="3" key="2">
    <citation type="submission" date="2015-01" db="EMBL/GenBank/DDBJ databases">
        <title>Evolutionary Origins and Diversification of the Mycorrhizal Mutualists.</title>
        <authorList>
            <consortium name="DOE Joint Genome Institute"/>
            <consortium name="Mycorrhizal Genomics Consortium"/>
            <person name="Kohler A."/>
            <person name="Kuo A."/>
            <person name="Nagy L.G."/>
            <person name="Floudas D."/>
            <person name="Copeland A."/>
            <person name="Barry K.W."/>
            <person name="Cichocki N."/>
            <person name="Veneault-Fourrey C."/>
            <person name="LaButti K."/>
            <person name="Lindquist E.A."/>
            <person name="Lipzen A."/>
            <person name="Lundell T."/>
            <person name="Morin E."/>
            <person name="Murat C."/>
            <person name="Riley R."/>
            <person name="Ohm R."/>
            <person name="Sun H."/>
            <person name="Tunlid A."/>
            <person name="Henrissat B."/>
            <person name="Grigoriev I.V."/>
            <person name="Hibbett D.S."/>
            <person name="Martin F."/>
        </authorList>
    </citation>
    <scope>NUCLEOTIDE SEQUENCE [LARGE SCALE GENOMIC DNA]</scope>
    <source>
        <strain evidence="3">MUT 4182</strain>
    </source>
</reference>
<keyword evidence="3" id="KW-1185">Reference proteome</keyword>
<evidence type="ECO:0000256" key="1">
    <source>
        <dbReference type="SAM" id="Coils"/>
    </source>
</evidence>
<evidence type="ECO:0000313" key="3">
    <source>
        <dbReference type="Proteomes" id="UP000054248"/>
    </source>
</evidence>
<reference evidence="2 3" key="1">
    <citation type="submission" date="2014-04" db="EMBL/GenBank/DDBJ databases">
        <authorList>
            <consortium name="DOE Joint Genome Institute"/>
            <person name="Kuo A."/>
            <person name="Girlanda M."/>
            <person name="Perotto S."/>
            <person name="Kohler A."/>
            <person name="Nagy L.G."/>
            <person name="Floudas D."/>
            <person name="Copeland A."/>
            <person name="Barry K.W."/>
            <person name="Cichocki N."/>
            <person name="Veneault-Fourrey C."/>
            <person name="LaButti K."/>
            <person name="Lindquist E.A."/>
            <person name="Lipzen A."/>
            <person name="Lundell T."/>
            <person name="Morin E."/>
            <person name="Murat C."/>
            <person name="Sun H."/>
            <person name="Tunlid A."/>
            <person name="Henrissat B."/>
            <person name="Grigoriev I.V."/>
            <person name="Hibbett D.S."/>
            <person name="Martin F."/>
            <person name="Nordberg H.P."/>
            <person name="Cantor M.N."/>
            <person name="Hua S.X."/>
        </authorList>
    </citation>
    <scope>NUCLEOTIDE SEQUENCE [LARGE SCALE GENOMIC DNA]</scope>
    <source>
        <strain evidence="2 3">MUT 4182</strain>
    </source>
</reference>
<dbReference type="InterPro" id="IPR027267">
    <property type="entry name" value="AH/BAR_dom_sf"/>
</dbReference>
<evidence type="ECO:0008006" key="4">
    <source>
        <dbReference type="Google" id="ProtNLM"/>
    </source>
</evidence>
<keyword evidence="1" id="KW-0175">Coiled coil</keyword>
<dbReference type="EMBL" id="KN823009">
    <property type="protein sequence ID" value="KIO27418.1"/>
    <property type="molecule type" value="Genomic_DNA"/>
</dbReference>
<dbReference type="Gene3D" id="1.20.1270.60">
    <property type="entry name" value="Arfaptin homology (AH) domain/BAR domain"/>
    <property type="match status" value="1"/>
</dbReference>